<dbReference type="SUPFAM" id="SSF56801">
    <property type="entry name" value="Acetyl-CoA synthetase-like"/>
    <property type="match status" value="1"/>
</dbReference>
<dbReference type="EMBL" id="RIBZ01000182">
    <property type="protein sequence ID" value="RNG26740.1"/>
    <property type="molecule type" value="Genomic_DNA"/>
</dbReference>
<evidence type="ECO:0000313" key="4">
    <source>
        <dbReference type="Proteomes" id="UP000275401"/>
    </source>
</evidence>
<evidence type="ECO:0000259" key="2">
    <source>
        <dbReference type="Pfam" id="PF13193"/>
    </source>
</evidence>
<comment type="caution">
    <text evidence="3">The sequence shown here is derived from an EMBL/GenBank/DDBJ whole genome shotgun (WGS) entry which is preliminary data.</text>
</comment>
<dbReference type="Gene3D" id="3.30.300.30">
    <property type="match status" value="1"/>
</dbReference>
<dbReference type="CDD" id="cd17643">
    <property type="entry name" value="A_NRPS_Cytc1-like"/>
    <property type="match status" value="1"/>
</dbReference>
<organism evidence="3 4">
    <name type="scientific">Streptomyces botrytidirepellens</name>
    <dbReference type="NCBI Taxonomy" id="2486417"/>
    <lineage>
        <taxon>Bacteria</taxon>
        <taxon>Bacillati</taxon>
        <taxon>Actinomycetota</taxon>
        <taxon>Actinomycetes</taxon>
        <taxon>Kitasatosporales</taxon>
        <taxon>Streptomycetaceae</taxon>
        <taxon>Streptomyces</taxon>
    </lineage>
</organism>
<dbReference type="PROSITE" id="PS00455">
    <property type="entry name" value="AMP_BINDING"/>
    <property type="match status" value="1"/>
</dbReference>
<dbReference type="GO" id="GO:0005829">
    <property type="term" value="C:cytosol"/>
    <property type="evidence" value="ECO:0007669"/>
    <property type="project" value="TreeGrafter"/>
</dbReference>
<evidence type="ECO:0000259" key="1">
    <source>
        <dbReference type="Pfam" id="PF00501"/>
    </source>
</evidence>
<dbReference type="Pfam" id="PF13193">
    <property type="entry name" value="AMP-binding_C"/>
    <property type="match status" value="1"/>
</dbReference>
<evidence type="ECO:0000313" key="3">
    <source>
        <dbReference type="EMBL" id="RNG26740.1"/>
    </source>
</evidence>
<feature type="domain" description="AMP-binding enzyme C-terminal" evidence="2">
    <location>
        <begin position="462"/>
        <end position="537"/>
    </location>
</feature>
<keyword evidence="4" id="KW-1185">Reference proteome</keyword>
<dbReference type="InterPro" id="IPR042099">
    <property type="entry name" value="ANL_N_sf"/>
</dbReference>
<dbReference type="AlphaFoldDB" id="A0A3M8WB71"/>
<proteinExistence type="predicted"/>
<protein>
    <submittedName>
        <fullName evidence="3">Amino acid adenylation domain-containing protein</fullName>
    </submittedName>
</protein>
<dbReference type="InterPro" id="IPR000873">
    <property type="entry name" value="AMP-dep_synth/lig_dom"/>
</dbReference>
<dbReference type="InterPro" id="IPR020845">
    <property type="entry name" value="AMP-binding_CS"/>
</dbReference>
<dbReference type="PANTHER" id="PTHR45527:SF1">
    <property type="entry name" value="FATTY ACID SYNTHASE"/>
    <property type="match status" value="1"/>
</dbReference>
<dbReference type="NCBIfam" id="TIGR01733">
    <property type="entry name" value="AA-adenyl-dom"/>
    <property type="match status" value="1"/>
</dbReference>
<dbReference type="InterPro" id="IPR025110">
    <property type="entry name" value="AMP-bd_C"/>
</dbReference>
<reference evidence="3 4" key="1">
    <citation type="submission" date="2018-11" db="EMBL/GenBank/DDBJ databases">
        <title>The Potential of Streptomyces as Biocontrol Agents against the Tomato grey mould, Botrytis cinerea (Gray mold) Frontiers in Microbiology.</title>
        <authorList>
            <person name="Li D."/>
        </authorList>
    </citation>
    <scope>NUCLEOTIDE SEQUENCE [LARGE SCALE GENOMIC DNA]</scope>
    <source>
        <strain evidence="3 4">NEAU-LD23</strain>
    </source>
</reference>
<dbReference type="FunFam" id="3.40.50.12780:FF:000012">
    <property type="entry name" value="Non-ribosomal peptide synthetase"/>
    <property type="match status" value="1"/>
</dbReference>
<dbReference type="GO" id="GO:0043041">
    <property type="term" value="P:amino acid activation for nonribosomal peptide biosynthetic process"/>
    <property type="evidence" value="ECO:0007669"/>
    <property type="project" value="TreeGrafter"/>
</dbReference>
<accession>A0A3M8WB71</accession>
<dbReference type="Proteomes" id="UP000275401">
    <property type="component" value="Unassembled WGS sequence"/>
</dbReference>
<dbReference type="InterPro" id="IPR045851">
    <property type="entry name" value="AMP-bd_C_sf"/>
</dbReference>
<dbReference type="PRINTS" id="PR00154">
    <property type="entry name" value="AMPBINDING"/>
</dbReference>
<feature type="domain" description="AMP-dependent synthetase/ligase" evidence="1">
    <location>
        <begin position="47"/>
        <end position="401"/>
    </location>
</feature>
<dbReference type="PANTHER" id="PTHR45527">
    <property type="entry name" value="NONRIBOSOMAL PEPTIDE SYNTHETASE"/>
    <property type="match status" value="1"/>
</dbReference>
<gene>
    <name evidence="3" type="ORF">EEJ42_14495</name>
</gene>
<dbReference type="GO" id="GO:0044550">
    <property type="term" value="P:secondary metabolite biosynthetic process"/>
    <property type="evidence" value="ECO:0007669"/>
    <property type="project" value="TreeGrafter"/>
</dbReference>
<dbReference type="Pfam" id="PF00501">
    <property type="entry name" value="AMP-binding"/>
    <property type="match status" value="1"/>
</dbReference>
<dbReference type="InterPro" id="IPR020459">
    <property type="entry name" value="AMP-binding"/>
</dbReference>
<dbReference type="GO" id="GO:0031177">
    <property type="term" value="F:phosphopantetheine binding"/>
    <property type="evidence" value="ECO:0007669"/>
    <property type="project" value="TreeGrafter"/>
</dbReference>
<dbReference type="InterPro" id="IPR010071">
    <property type="entry name" value="AA_adenyl_dom"/>
</dbReference>
<dbReference type="Gene3D" id="3.40.50.12780">
    <property type="entry name" value="N-terminal domain of ligase-like"/>
    <property type="match status" value="1"/>
</dbReference>
<sequence>MAGTAPRGALRNVFCHFRRPQEGFPEMLLQSMTSDPIARNSDLVSLFRDVAATAPERTALSAEDDRVTYRRLDAWSDAVARTLLAEGVRPGDRVALRMTPGAEAIVAILAILKCGAAYVPVDLRNPVSRSDFILADSGASALIGEPYEGCAVTRVVRTPAVAEARDARPEPVTDAGDAVRPGADDTAYVIYTSGTTGNPKGVPVRHANVLALLTGAPSVFDFSADDRWLLFHSLSFDFSVWEIWGSFSTGAELVVLPHWAARTPEQYLSVIIDRGVTVINQTPTAFLALTEAAVRGGRDVSGLRYVIFGGEKLTAPMLRPWAKAFGLDRPRLVNGYGITETTVFTTFEEIGEAYLTQDASVIGRALPSFRTRVVGDDGRDVALGETGELWLAGAQLAEGYLSRPELTAEKFPVVTDGRTGESVRYYRSGDLVSELPDGRFAYEGRADLQVKLRGYRIELSDIETAVRRHDDVVDAVVTVREFKPGDLRLVCAYVAREGSAPTTARELRDHIKTLLPAYMHPARYLRLPGLPRTVNGKVDRAAVARSWEEEVARS</sequence>
<name>A0A3M8WB71_9ACTN</name>